<protein>
    <submittedName>
        <fullName evidence="4">Unannotated protein</fullName>
    </submittedName>
</protein>
<evidence type="ECO:0000259" key="3">
    <source>
        <dbReference type="Pfam" id="PF00171"/>
    </source>
</evidence>
<dbReference type="PANTHER" id="PTHR43353:SF5">
    <property type="entry name" value="SUCCINATE-SEMIALDEHYDE DEHYDROGENASE, MITOCHONDRIAL"/>
    <property type="match status" value="1"/>
</dbReference>
<dbReference type="NCBIfam" id="TIGR01780">
    <property type="entry name" value="SSADH"/>
    <property type="match status" value="1"/>
</dbReference>
<proteinExistence type="inferred from homology"/>
<evidence type="ECO:0000256" key="1">
    <source>
        <dbReference type="ARBA" id="ARBA00009986"/>
    </source>
</evidence>
<evidence type="ECO:0000313" key="4">
    <source>
        <dbReference type="EMBL" id="CAB4569822.1"/>
    </source>
</evidence>
<dbReference type="InterPro" id="IPR016161">
    <property type="entry name" value="Ald_DH/histidinol_DH"/>
</dbReference>
<dbReference type="GO" id="GO:0004777">
    <property type="term" value="F:succinate-semialdehyde dehydrogenase (NAD+) activity"/>
    <property type="evidence" value="ECO:0007669"/>
    <property type="project" value="TreeGrafter"/>
</dbReference>
<dbReference type="Gene3D" id="3.40.309.10">
    <property type="entry name" value="Aldehyde Dehydrogenase, Chain A, domain 2"/>
    <property type="match status" value="1"/>
</dbReference>
<dbReference type="InterPro" id="IPR015590">
    <property type="entry name" value="Aldehyde_DH_dom"/>
</dbReference>
<dbReference type="InterPro" id="IPR050740">
    <property type="entry name" value="Aldehyde_DH_Superfamily"/>
</dbReference>
<dbReference type="InterPro" id="IPR016162">
    <property type="entry name" value="Ald_DH_N"/>
</dbReference>
<name>A0A6J6E0D2_9ZZZZ</name>
<comment type="similarity">
    <text evidence="1">Belongs to the aldehyde dehydrogenase family.</text>
</comment>
<dbReference type="InterPro" id="IPR010102">
    <property type="entry name" value="Succ_semiAld_DH"/>
</dbReference>
<dbReference type="EMBL" id="CAEZTJ010000083">
    <property type="protein sequence ID" value="CAB4569822.1"/>
    <property type="molecule type" value="Genomic_DNA"/>
</dbReference>
<dbReference type="GO" id="GO:0005829">
    <property type="term" value="C:cytosol"/>
    <property type="evidence" value="ECO:0007669"/>
    <property type="project" value="TreeGrafter"/>
</dbReference>
<dbReference type="SUPFAM" id="SSF53720">
    <property type="entry name" value="ALDH-like"/>
    <property type="match status" value="1"/>
</dbReference>
<dbReference type="CDD" id="cd07103">
    <property type="entry name" value="ALDH_F5_SSADH_GabD"/>
    <property type="match status" value="1"/>
</dbReference>
<dbReference type="PROSITE" id="PS00687">
    <property type="entry name" value="ALDEHYDE_DEHYDR_GLU"/>
    <property type="match status" value="1"/>
</dbReference>
<dbReference type="InterPro" id="IPR016163">
    <property type="entry name" value="Ald_DH_C"/>
</dbReference>
<sequence>MYSTDKTLDQHLSDPTLIKDKLFINGAWKASRDGATRAVIDPATGKTIVDVAMATLEDVKESISTAQAGFEVWKRFTAPDRAKILRRWYQLIMDNVDDLAIILTGEQGKPLTEAKAEITYGAGFIEWYAEEGKRLYGETIPSNVASRRLLTIKQPIGVTAAITPWNFPMAMIARKAAPALAAGCSMIIKPATDTPLSALAMAELAHRAGIPAGVLNVIVGNPRMVAEEITSSPVVRALSFTGSTEVGKQLMAASAKTVKKVAMELGGNAPLIVFDDADIDVAVAGTIASKFRNSGQTCVCANRIIVQEGIHDRFVTALTKAVSELRVGSGLDPETKQGPLINEDAVIKVESHIKDALDNGAKVVFGGKRSDLGGTFFVPTILTDVREEMLVCQEETFGPLAGIVKFKTEEEAVEMANNTPFGLAAYFFTRDNARTWRVAEALESGVVGINTGLISYEGAPFGGVKESGVGREGSKHGIEEFLEIKYLCIDQIQ</sequence>
<dbReference type="PANTHER" id="PTHR43353">
    <property type="entry name" value="SUCCINATE-SEMIALDEHYDE DEHYDROGENASE, MITOCHONDRIAL"/>
    <property type="match status" value="1"/>
</dbReference>
<dbReference type="GO" id="GO:0009450">
    <property type="term" value="P:gamma-aminobutyric acid catabolic process"/>
    <property type="evidence" value="ECO:0007669"/>
    <property type="project" value="InterPro"/>
</dbReference>
<dbReference type="FunFam" id="3.40.309.10:FF:000004">
    <property type="entry name" value="Succinate-semialdehyde dehydrogenase I"/>
    <property type="match status" value="1"/>
</dbReference>
<evidence type="ECO:0000256" key="2">
    <source>
        <dbReference type="ARBA" id="ARBA00023002"/>
    </source>
</evidence>
<dbReference type="InterPro" id="IPR016160">
    <property type="entry name" value="Ald_DH_CS_CYS"/>
</dbReference>
<gene>
    <name evidence="4" type="ORF">UFOPK1650_00639</name>
</gene>
<dbReference type="Pfam" id="PF00171">
    <property type="entry name" value="Aldedh"/>
    <property type="match status" value="1"/>
</dbReference>
<accession>A0A6J6E0D2</accession>
<dbReference type="Gene3D" id="3.40.605.10">
    <property type="entry name" value="Aldehyde Dehydrogenase, Chain A, domain 1"/>
    <property type="match status" value="1"/>
</dbReference>
<dbReference type="FunFam" id="3.40.605.10:FF:000005">
    <property type="entry name" value="Succinate-semialdehyde dehydrogenase I"/>
    <property type="match status" value="1"/>
</dbReference>
<dbReference type="PROSITE" id="PS00070">
    <property type="entry name" value="ALDEHYDE_DEHYDR_CYS"/>
    <property type="match status" value="1"/>
</dbReference>
<organism evidence="4">
    <name type="scientific">freshwater metagenome</name>
    <dbReference type="NCBI Taxonomy" id="449393"/>
    <lineage>
        <taxon>unclassified sequences</taxon>
        <taxon>metagenomes</taxon>
        <taxon>ecological metagenomes</taxon>
    </lineage>
</organism>
<keyword evidence="2" id="KW-0560">Oxidoreductase</keyword>
<feature type="domain" description="Aldehyde dehydrogenase" evidence="3">
    <location>
        <begin position="28"/>
        <end position="486"/>
    </location>
</feature>
<dbReference type="InterPro" id="IPR029510">
    <property type="entry name" value="Ald_DH_CS_GLU"/>
</dbReference>
<dbReference type="AlphaFoldDB" id="A0A6J6E0D2"/>
<reference evidence="4" key="1">
    <citation type="submission" date="2020-05" db="EMBL/GenBank/DDBJ databases">
        <authorList>
            <person name="Chiriac C."/>
            <person name="Salcher M."/>
            <person name="Ghai R."/>
            <person name="Kavagutti S V."/>
        </authorList>
    </citation>
    <scope>NUCLEOTIDE SEQUENCE</scope>
</reference>